<dbReference type="CDD" id="cd04301">
    <property type="entry name" value="NAT_SF"/>
    <property type="match status" value="1"/>
</dbReference>
<accession>A0A418KLW5</accession>
<evidence type="ECO:0000259" key="1">
    <source>
        <dbReference type="PROSITE" id="PS51186"/>
    </source>
</evidence>
<feature type="domain" description="N-acetyltransferase" evidence="1">
    <location>
        <begin position="10"/>
        <end position="174"/>
    </location>
</feature>
<dbReference type="AlphaFoldDB" id="A0A418KLW5"/>
<gene>
    <name evidence="2" type="ORF">DY240_20415</name>
</gene>
<keyword evidence="2" id="KW-0808">Transferase</keyword>
<dbReference type="Proteomes" id="UP000284057">
    <property type="component" value="Unassembled WGS sequence"/>
</dbReference>
<proteinExistence type="predicted"/>
<dbReference type="OrthoDB" id="3173333at2"/>
<dbReference type="InterPro" id="IPR016181">
    <property type="entry name" value="Acyl_CoA_acyltransferase"/>
</dbReference>
<dbReference type="Gene3D" id="3.40.630.30">
    <property type="match status" value="1"/>
</dbReference>
<evidence type="ECO:0000313" key="3">
    <source>
        <dbReference type="Proteomes" id="UP000284057"/>
    </source>
</evidence>
<keyword evidence="3" id="KW-1185">Reference proteome</keyword>
<dbReference type="InterPro" id="IPR000182">
    <property type="entry name" value="GNAT_dom"/>
</dbReference>
<dbReference type="Pfam" id="PF13420">
    <property type="entry name" value="Acetyltransf_4"/>
    <property type="match status" value="1"/>
</dbReference>
<dbReference type="PANTHER" id="PTHR43072">
    <property type="entry name" value="N-ACETYLTRANSFERASE"/>
    <property type="match status" value="1"/>
</dbReference>
<evidence type="ECO:0000313" key="2">
    <source>
        <dbReference type="EMBL" id="RIQ18925.1"/>
    </source>
</evidence>
<comment type="caution">
    <text evidence="2">The sequence shown here is derived from an EMBL/GenBank/DDBJ whole genome shotgun (WGS) entry which is preliminary data.</text>
</comment>
<dbReference type="EMBL" id="QUAL01000185">
    <property type="protein sequence ID" value="RIQ18925.1"/>
    <property type="molecule type" value="Genomic_DNA"/>
</dbReference>
<dbReference type="PANTHER" id="PTHR43072:SF8">
    <property type="entry name" value="ACYLTRANSFERASE FABY-RELATED"/>
    <property type="match status" value="1"/>
</dbReference>
<reference evidence="2 3" key="1">
    <citation type="submission" date="2018-09" db="EMBL/GenBank/DDBJ databases">
        <title>Isolation, diversity and antifungal activity of actinobacteria from wheat.</title>
        <authorList>
            <person name="Han C."/>
        </authorList>
    </citation>
    <scope>NUCLEOTIDE SEQUENCE [LARGE SCALE GENOMIC DNA]</scope>
    <source>
        <strain evidence="2 3">NEAU-YY265</strain>
    </source>
</reference>
<dbReference type="SUPFAM" id="SSF55729">
    <property type="entry name" value="Acyl-CoA N-acyltransferases (Nat)"/>
    <property type="match status" value="1"/>
</dbReference>
<name>A0A418KLW5_9ACTN</name>
<dbReference type="GO" id="GO:0016747">
    <property type="term" value="F:acyltransferase activity, transferring groups other than amino-acyl groups"/>
    <property type="evidence" value="ECO:0007669"/>
    <property type="project" value="InterPro"/>
</dbReference>
<dbReference type="PROSITE" id="PS51186">
    <property type="entry name" value="GNAT"/>
    <property type="match status" value="1"/>
</dbReference>
<organism evidence="2 3">
    <name type="scientific">Jiangella rhizosphaerae</name>
    <dbReference type="NCBI Taxonomy" id="2293569"/>
    <lineage>
        <taxon>Bacteria</taxon>
        <taxon>Bacillati</taxon>
        <taxon>Actinomycetota</taxon>
        <taxon>Actinomycetes</taxon>
        <taxon>Jiangellales</taxon>
        <taxon>Jiangellaceae</taxon>
        <taxon>Jiangella</taxon>
    </lineage>
</organism>
<protein>
    <submittedName>
        <fullName evidence="2">N-acetyltransferase family protein</fullName>
    </submittedName>
</protein>
<dbReference type="RefSeq" id="WP_119661689.1">
    <property type="nucleotide sequence ID" value="NZ_QUAL01000185.1"/>
</dbReference>
<sequence length="174" mass="18308">MVLYSESPTPSIRPARSADLPAIAAIFAHYVETSVVTFEETPPTAADWADKLAGLHDRGLPFLVADTAGTVAGYAYAAPWRPKPAYRHTAENTVYLSPAHTGRGLGRTLMAALIDACAAAGVRQLVAVVVDDGAGTSPSLALHRALGFAEAGRLTAVGHKHGRWLDTVLLQRAV</sequence>